<keyword evidence="5" id="KW-0347">Helicase</keyword>
<dbReference type="SMART" id="SM00490">
    <property type="entry name" value="HELICc"/>
    <property type="match status" value="1"/>
</dbReference>
<dbReference type="PANTHER" id="PTHR47957">
    <property type="entry name" value="ATP-DEPENDENT HELICASE HRQ1"/>
    <property type="match status" value="1"/>
</dbReference>
<dbReference type="InterPro" id="IPR001650">
    <property type="entry name" value="Helicase_C-like"/>
</dbReference>
<dbReference type="Pfam" id="PF00271">
    <property type="entry name" value="Helicase_C"/>
    <property type="match status" value="1"/>
</dbReference>
<feature type="domain" description="Helicase C-terminal" evidence="4">
    <location>
        <begin position="280"/>
        <end position="430"/>
    </location>
</feature>
<dbReference type="InterPro" id="IPR018973">
    <property type="entry name" value="MZB"/>
</dbReference>
<name>A0A2N5GHX4_9BACI</name>
<dbReference type="GO" id="GO:0003676">
    <property type="term" value="F:nucleic acid binding"/>
    <property type="evidence" value="ECO:0007669"/>
    <property type="project" value="InterPro"/>
</dbReference>
<sequence>MRKKTLAELIDELRKNENIVNWHEIEPQEARTKPIPDAVHERIKAALSKRGIDELYSHQFTAFQALQKGENIVAVTPTASGKTLCYNLPVLQAIAEDETNRALYLFPTKALAQDQKSELNEIINEMGMDIKSYTYDGDTSPAIRQTVRKAGHIVITNPDMLHSAILPHHTKWVSLFENLKYIVIDELHTYRGVFGSHVANVIRRLKRICKFYGSSPIFICTSATIANPKELAEQLTGNPMRLIDDNGAPRGRKHFVFYNPPLVNKPLNIRKSATVEVHSLAKQFLKNRIQTIVFARSRVRVEIILSHIQELVKKEIGMKSIRGYRGGYLPKQRREIEKGLRDGEILGVVSTNALELGVDIGQLQVCVMTGYPGSVASTWQQAGRAGRRHGEALILMVASSTPIDQYIVQNPGYFFDRSPEAARINPENLIILVDHLKCAAYELPFKKGEEFGPLDITEILEYLTEEQVLHQNGDKFYWANQSFPASNISLRSASQENVVIIDQSSTADVKIIGEMDRFSAMTLLHDEAIYLHEGIQYQVEKLDWDHKKAYVREVDVDYYTDANLAVQLKVLEIDRTSNRKATAINFGDVSINILPSIFKKIKLTTFENVGYGQIHLPEEELHTSAAWLELKELDLQLGEKALEQLLMGIANVFKHIVPIHVMCDRNDVHVVSQIKAAHTQLPTIFLYDHYPGGIGLAEDVYKRFDEIKAAAKNLIAKCLCDDGCPSCIGTEIEGIKAKEKSLQLLDQF</sequence>
<dbReference type="SUPFAM" id="SSF52540">
    <property type="entry name" value="P-loop containing nucleoside triphosphate hydrolases"/>
    <property type="match status" value="2"/>
</dbReference>
<dbReference type="Pfam" id="PF22982">
    <property type="entry name" value="WHD_HRQ1"/>
    <property type="match status" value="1"/>
</dbReference>
<reference evidence="5 7" key="1">
    <citation type="submission" date="2017-11" db="EMBL/GenBank/DDBJ databases">
        <title>Comparitive Functional Genomics of Dry Heat Resistant strains isolated from the Viking Spacecraft.</title>
        <authorList>
            <person name="Seuylemezian A."/>
            <person name="Cooper K."/>
            <person name="Vaishampayan P."/>
        </authorList>
    </citation>
    <scope>NUCLEOTIDE SEQUENCE [LARGE SCALE GENOMIC DNA]</scope>
    <source>
        <strain evidence="5 7">M4.6</strain>
    </source>
</reference>
<protein>
    <submittedName>
        <fullName evidence="5">ATP-dependent helicase</fullName>
    </submittedName>
</protein>
<dbReference type="Pfam" id="PF09369">
    <property type="entry name" value="MZB"/>
    <property type="match status" value="1"/>
</dbReference>
<dbReference type="InterPro" id="IPR055227">
    <property type="entry name" value="HRQ1_WHD"/>
</dbReference>
<dbReference type="Gene3D" id="3.40.50.300">
    <property type="entry name" value="P-loop containing nucleotide triphosphate hydrolases"/>
    <property type="match status" value="2"/>
</dbReference>
<dbReference type="OrthoDB" id="143059at2"/>
<dbReference type="Proteomes" id="UP000234951">
    <property type="component" value="Unassembled WGS sequence"/>
</dbReference>
<dbReference type="PANTHER" id="PTHR47957:SF3">
    <property type="entry name" value="ATP-DEPENDENT HELICASE HRQ1"/>
    <property type="match status" value="1"/>
</dbReference>
<evidence type="ECO:0000256" key="1">
    <source>
        <dbReference type="ARBA" id="ARBA00022741"/>
    </source>
</evidence>
<evidence type="ECO:0000259" key="3">
    <source>
        <dbReference type="PROSITE" id="PS51192"/>
    </source>
</evidence>
<dbReference type="RefSeq" id="WP_101578772.1">
    <property type="nucleotide sequence ID" value="NZ_PGVA01000051.1"/>
</dbReference>
<dbReference type="GO" id="GO:0043138">
    <property type="term" value="F:3'-5' DNA helicase activity"/>
    <property type="evidence" value="ECO:0007669"/>
    <property type="project" value="TreeGrafter"/>
</dbReference>
<evidence type="ECO:0000313" key="6">
    <source>
        <dbReference type="EMBL" id="PLS00692.1"/>
    </source>
</evidence>
<comment type="caution">
    <text evidence="5">The sequence shown here is derived from an EMBL/GenBank/DDBJ whole genome shotgun (WGS) entry which is preliminary data.</text>
</comment>
<keyword evidence="8" id="KW-1185">Reference proteome</keyword>
<dbReference type="CDD" id="cd17923">
    <property type="entry name" value="DEXHc_Hrq1-like"/>
    <property type="match status" value="1"/>
</dbReference>
<dbReference type="EMBL" id="PGVA01000051">
    <property type="protein sequence ID" value="PLR80443.1"/>
    <property type="molecule type" value="Genomic_DNA"/>
</dbReference>
<dbReference type="PROSITE" id="PS51194">
    <property type="entry name" value="HELICASE_CTER"/>
    <property type="match status" value="1"/>
</dbReference>
<keyword evidence="5" id="KW-0378">Hydrolase</keyword>
<evidence type="ECO:0000313" key="5">
    <source>
        <dbReference type="EMBL" id="PLR80443.1"/>
    </source>
</evidence>
<dbReference type="InterPro" id="IPR011545">
    <property type="entry name" value="DEAD/DEAH_box_helicase_dom"/>
</dbReference>
<reference evidence="6 8" key="2">
    <citation type="submission" date="2017-12" db="EMBL/GenBank/DDBJ databases">
        <title>Comparative Functional Genomics of Dry Heat Resistant strains isolated from the Viking Spacecraft.</title>
        <authorList>
            <person name="Seuylemezian A."/>
            <person name="Cooper K."/>
            <person name="Vaishampayan P."/>
        </authorList>
    </citation>
    <scope>NUCLEOTIDE SEQUENCE [LARGE SCALE GENOMIC DNA]</scope>
    <source>
        <strain evidence="6 8">ATCC 29669</strain>
    </source>
</reference>
<dbReference type="CDD" id="cd18797">
    <property type="entry name" value="SF2_C_Hrq"/>
    <property type="match status" value="1"/>
</dbReference>
<evidence type="ECO:0000313" key="7">
    <source>
        <dbReference type="Proteomes" id="UP000234951"/>
    </source>
</evidence>
<dbReference type="Proteomes" id="UP000235114">
    <property type="component" value="Unassembled WGS sequence"/>
</dbReference>
<evidence type="ECO:0000259" key="4">
    <source>
        <dbReference type="PROSITE" id="PS51194"/>
    </source>
</evidence>
<dbReference type="SMART" id="SM00487">
    <property type="entry name" value="DEXDc"/>
    <property type="match status" value="1"/>
</dbReference>
<feature type="domain" description="Helicase ATP-binding" evidence="3">
    <location>
        <begin position="63"/>
        <end position="243"/>
    </location>
</feature>
<dbReference type="GO" id="GO:0005524">
    <property type="term" value="F:ATP binding"/>
    <property type="evidence" value="ECO:0007669"/>
    <property type="project" value="UniProtKB-KW"/>
</dbReference>
<dbReference type="Pfam" id="PF00270">
    <property type="entry name" value="DEAD"/>
    <property type="match status" value="1"/>
</dbReference>
<keyword evidence="1" id="KW-0547">Nucleotide-binding</keyword>
<organism evidence="5 7">
    <name type="scientific">Bacillus canaveralius</name>
    <dbReference type="NCBI Taxonomy" id="1403243"/>
    <lineage>
        <taxon>Bacteria</taxon>
        <taxon>Bacillati</taxon>
        <taxon>Bacillota</taxon>
        <taxon>Bacilli</taxon>
        <taxon>Bacillales</taxon>
        <taxon>Bacillaceae</taxon>
        <taxon>Bacillus</taxon>
    </lineage>
</organism>
<evidence type="ECO:0000313" key="8">
    <source>
        <dbReference type="Proteomes" id="UP000235114"/>
    </source>
</evidence>
<dbReference type="GO" id="GO:0006289">
    <property type="term" value="P:nucleotide-excision repair"/>
    <property type="evidence" value="ECO:0007669"/>
    <property type="project" value="TreeGrafter"/>
</dbReference>
<dbReference type="AlphaFoldDB" id="A0A2N5GHX4"/>
<dbReference type="EMBL" id="PGVD01000006">
    <property type="protein sequence ID" value="PLS00692.1"/>
    <property type="molecule type" value="Genomic_DNA"/>
</dbReference>
<dbReference type="GO" id="GO:0036297">
    <property type="term" value="P:interstrand cross-link repair"/>
    <property type="evidence" value="ECO:0007669"/>
    <property type="project" value="TreeGrafter"/>
</dbReference>
<dbReference type="InterPro" id="IPR014001">
    <property type="entry name" value="Helicase_ATP-bd"/>
</dbReference>
<dbReference type="InterPro" id="IPR027417">
    <property type="entry name" value="P-loop_NTPase"/>
</dbReference>
<gene>
    <name evidence="5" type="ORF">CU635_18060</name>
    <name evidence="6" type="ORF">CVD25_01640</name>
</gene>
<proteinExistence type="predicted"/>
<evidence type="ECO:0000256" key="2">
    <source>
        <dbReference type="ARBA" id="ARBA00022840"/>
    </source>
</evidence>
<accession>A0A2N5GHX4</accession>
<dbReference type="PROSITE" id="PS51192">
    <property type="entry name" value="HELICASE_ATP_BIND_1"/>
    <property type="match status" value="1"/>
</dbReference>
<keyword evidence="2" id="KW-0067">ATP-binding</keyword>